<reference evidence="2 3" key="1">
    <citation type="journal article" date="2009" name="Nature">
        <title>The Sorghum bicolor genome and the diversification of grasses.</title>
        <authorList>
            <person name="Paterson A.H."/>
            <person name="Bowers J.E."/>
            <person name="Bruggmann R."/>
            <person name="Dubchak I."/>
            <person name="Grimwood J."/>
            <person name="Gundlach H."/>
            <person name="Haberer G."/>
            <person name="Hellsten U."/>
            <person name="Mitros T."/>
            <person name="Poliakov A."/>
            <person name="Schmutz J."/>
            <person name="Spannagl M."/>
            <person name="Tang H."/>
            <person name="Wang X."/>
            <person name="Wicker T."/>
            <person name="Bharti A.K."/>
            <person name="Chapman J."/>
            <person name="Feltus F.A."/>
            <person name="Gowik U."/>
            <person name="Grigoriev I.V."/>
            <person name="Lyons E."/>
            <person name="Maher C.A."/>
            <person name="Martis M."/>
            <person name="Narechania A."/>
            <person name="Otillar R.P."/>
            <person name="Penning B.W."/>
            <person name="Salamov A.A."/>
            <person name="Wang Y."/>
            <person name="Zhang L."/>
            <person name="Carpita N.C."/>
            <person name="Freeling M."/>
            <person name="Gingle A.R."/>
            <person name="Hash C.T."/>
            <person name="Keller B."/>
            <person name="Klein P."/>
            <person name="Kresovich S."/>
            <person name="McCann M.C."/>
            <person name="Ming R."/>
            <person name="Peterson D.G."/>
            <person name="Mehboob-ur-Rahman"/>
            <person name="Ware D."/>
            <person name="Westhoff P."/>
            <person name="Mayer K.F."/>
            <person name="Messing J."/>
            <person name="Rokhsar D.S."/>
        </authorList>
    </citation>
    <scope>NUCLEOTIDE SEQUENCE [LARGE SCALE GENOMIC DNA]</scope>
    <source>
        <strain evidence="3">cv. BTx623</strain>
    </source>
</reference>
<dbReference type="EMBL" id="CM000768">
    <property type="protein sequence ID" value="OQU78388.1"/>
    <property type="molecule type" value="Genomic_DNA"/>
</dbReference>
<organism evidence="2 3">
    <name type="scientific">Sorghum bicolor</name>
    <name type="common">Sorghum</name>
    <name type="synonym">Sorghum vulgare</name>
    <dbReference type="NCBI Taxonomy" id="4558"/>
    <lineage>
        <taxon>Eukaryota</taxon>
        <taxon>Viridiplantae</taxon>
        <taxon>Streptophyta</taxon>
        <taxon>Embryophyta</taxon>
        <taxon>Tracheophyta</taxon>
        <taxon>Spermatophyta</taxon>
        <taxon>Magnoliopsida</taxon>
        <taxon>Liliopsida</taxon>
        <taxon>Poales</taxon>
        <taxon>Poaceae</taxon>
        <taxon>PACMAD clade</taxon>
        <taxon>Panicoideae</taxon>
        <taxon>Andropogonodae</taxon>
        <taxon>Andropogoneae</taxon>
        <taxon>Sorghinae</taxon>
        <taxon>Sorghum</taxon>
    </lineage>
</organism>
<dbReference type="OMA" id="HSRTMVP"/>
<feature type="transmembrane region" description="Helical" evidence="1">
    <location>
        <begin position="28"/>
        <end position="47"/>
    </location>
</feature>
<gene>
    <name evidence="2" type="ORF">SORBI_3009G220300</name>
</gene>
<keyword evidence="1" id="KW-0812">Transmembrane</keyword>
<evidence type="ECO:0000313" key="3">
    <source>
        <dbReference type="Proteomes" id="UP000000768"/>
    </source>
</evidence>
<keyword evidence="1" id="KW-1133">Transmembrane helix</keyword>
<feature type="transmembrane region" description="Helical" evidence="1">
    <location>
        <begin position="97"/>
        <end position="120"/>
    </location>
</feature>
<reference evidence="3" key="2">
    <citation type="journal article" date="2018" name="Plant J.">
        <title>The Sorghum bicolor reference genome: improved assembly, gene annotations, a transcriptome atlas, and signatures of genome organization.</title>
        <authorList>
            <person name="McCormick R.F."/>
            <person name="Truong S.K."/>
            <person name="Sreedasyam A."/>
            <person name="Jenkins J."/>
            <person name="Shu S."/>
            <person name="Sims D."/>
            <person name="Kennedy M."/>
            <person name="Amirebrahimi M."/>
            <person name="Weers B.D."/>
            <person name="McKinley B."/>
            <person name="Mattison A."/>
            <person name="Morishige D.T."/>
            <person name="Grimwood J."/>
            <person name="Schmutz J."/>
            <person name="Mullet J.E."/>
        </authorList>
    </citation>
    <scope>NUCLEOTIDE SEQUENCE [LARGE SCALE GENOMIC DNA]</scope>
    <source>
        <strain evidence="3">cv. BTx623</strain>
    </source>
</reference>
<name>A0A1Z5R3N0_SORBI</name>
<dbReference type="InParanoid" id="A0A1Z5R3N0"/>
<feature type="transmembrane region" description="Helical" evidence="1">
    <location>
        <begin position="59"/>
        <end position="85"/>
    </location>
</feature>
<dbReference type="Pfam" id="PF12442">
    <property type="entry name" value="DUF3681"/>
    <property type="match status" value="1"/>
</dbReference>
<evidence type="ECO:0000313" key="2">
    <source>
        <dbReference type="EMBL" id="OQU78388.1"/>
    </source>
</evidence>
<keyword evidence="3" id="KW-1185">Reference proteome</keyword>
<dbReference type="PANTHER" id="PTHR33530">
    <property type="entry name" value="OS01G0147100 PROTEIN"/>
    <property type="match status" value="1"/>
</dbReference>
<dbReference type="PANTHER" id="PTHR33530:SF12">
    <property type="entry name" value="MAJOR FACILITATOR SUPERFAMILY (MFS) PROFILE DOMAIN-CONTAINING PROTEIN"/>
    <property type="match status" value="1"/>
</dbReference>
<keyword evidence="1" id="KW-0472">Membrane</keyword>
<proteinExistence type="predicted"/>
<dbReference type="AlphaFoldDB" id="A0A1Z5R3N0"/>
<sequence length="122" mass="12664">MDSSPAALMRVVSSIAGALHSRTMVPSAMFSAGVVEAVVALAFLVANTPEGIFSHHGKALAVLYYIILVAGVIVGSATASASFWVARDLEGRHATGMALLCACTFTLIPVIGLLVSFFLLKK</sequence>
<evidence type="ECO:0000256" key="1">
    <source>
        <dbReference type="SAM" id="Phobius"/>
    </source>
</evidence>
<dbReference type="Proteomes" id="UP000000768">
    <property type="component" value="Chromosome 9"/>
</dbReference>
<accession>A0A1Z5R3N0</accession>
<dbReference type="InterPro" id="IPR022149">
    <property type="entry name" value="DUF3681"/>
</dbReference>
<protein>
    <submittedName>
        <fullName evidence="2">Uncharacterized protein</fullName>
    </submittedName>
</protein>
<dbReference type="Gramene" id="OQU78388">
    <property type="protein sequence ID" value="OQU78388"/>
    <property type="gene ID" value="SORBI_3009G220300"/>
</dbReference>